<evidence type="ECO:0000313" key="1">
    <source>
        <dbReference type="EMBL" id="KXS93770.1"/>
    </source>
</evidence>
<evidence type="ECO:0000313" key="2">
    <source>
        <dbReference type="Proteomes" id="UP000070133"/>
    </source>
</evidence>
<keyword evidence="2" id="KW-1185">Reference proteome</keyword>
<organism evidence="1 2">
    <name type="scientific">Pseudocercospora eumusae</name>
    <dbReference type="NCBI Taxonomy" id="321146"/>
    <lineage>
        <taxon>Eukaryota</taxon>
        <taxon>Fungi</taxon>
        <taxon>Dikarya</taxon>
        <taxon>Ascomycota</taxon>
        <taxon>Pezizomycotina</taxon>
        <taxon>Dothideomycetes</taxon>
        <taxon>Dothideomycetidae</taxon>
        <taxon>Mycosphaerellales</taxon>
        <taxon>Mycosphaerellaceae</taxon>
        <taxon>Pseudocercospora</taxon>
    </lineage>
</organism>
<dbReference type="EMBL" id="LFZN01000390">
    <property type="protein sequence ID" value="KXS93770.1"/>
    <property type="molecule type" value="Genomic_DNA"/>
</dbReference>
<comment type="caution">
    <text evidence="1">The sequence shown here is derived from an EMBL/GenBank/DDBJ whole genome shotgun (WGS) entry which is preliminary data.</text>
</comment>
<gene>
    <name evidence="1" type="ORF">AC578_4730</name>
</gene>
<dbReference type="OrthoDB" id="3650750at2759"/>
<sequence>MQSTNNTNDLIQRTHNLPLELFESIYDHIAIYSGPKTIVIDSNYTFPAEFHTNKAIRQSFAESYFSKTVFICYDADTLEKWVSVIPLGYQRLIKQVIYSPYEDEVFDTRESCRRLNMAVRNARPVMARPAFAALRSWGYSIFRSEGMGVHGDWLTGESSRLIAKAFAKDFYSSTFIGTNPHPINLWLDTLPIGHKVLIQEILDLGEDDESPVEGLFSVASQWRCGALHLSVSMIIVAVEADDGDEWEGVFWVRE</sequence>
<protein>
    <submittedName>
        <fullName evidence="1">Uncharacterized protein</fullName>
    </submittedName>
</protein>
<name>A0A139GUC2_9PEZI</name>
<accession>A0A139GUC2</accession>
<dbReference type="AlphaFoldDB" id="A0A139GUC2"/>
<dbReference type="Proteomes" id="UP000070133">
    <property type="component" value="Unassembled WGS sequence"/>
</dbReference>
<reference evidence="1 2" key="1">
    <citation type="submission" date="2015-07" db="EMBL/GenBank/DDBJ databases">
        <title>Comparative genomics of the Sigatoka disease complex on banana suggests a link between parallel evolutionary changes in Pseudocercospora fijiensis and Pseudocercospora eumusae and increased virulence on the banana host.</title>
        <authorList>
            <person name="Chang T.-C."/>
            <person name="Salvucci A."/>
            <person name="Crous P.W."/>
            <person name="Stergiopoulos I."/>
        </authorList>
    </citation>
    <scope>NUCLEOTIDE SEQUENCE [LARGE SCALE GENOMIC DNA]</scope>
    <source>
        <strain evidence="1 2">CBS 114824</strain>
    </source>
</reference>
<proteinExistence type="predicted"/>